<dbReference type="SUPFAM" id="SSF52172">
    <property type="entry name" value="CheY-like"/>
    <property type="match status" value="1"/>
</dbReference>
<proteinExistence type="predicted"/>
<dbReference type="InterPro" id="IPR001789">
    <property type="entry name" value="Sig_transdc_resp-reg_receiver"/>
</dbReference>
<protein>
    <submittedName>
        <fullName evidence="4">Response regulator</fullName>
    </submittedName>
</protein>
<comment type="caution">
    <text evidence="4">The sequence shown here is derived from an EMBL/GenBank/DDBJ whole genome shotgun (WGS) entry which is preliminary data.</text>
</comment>
<dbReference type="PROSITE" id="PS50110">
    <property type="entry name" value="RESPONSE_REGULATORY"/>
    <property type="match status" value="1"/>
</dbReference>
<dbReference type="AlphaFoldDB" id="A0A4R1BG01"/>
<sequence>MKCQGCAIHLARVYKYALSMERMTIMVADDDPEALENAAATLTGAGHRVIRVPDGRRAIQEAISHRVDLIIVDVSIPQLNGVETCHCLKAMPKTNRIPVVLTAAKKDPEAKSLKDRSHGSARILRKPYGPDELLDLVAEISRNGKRRP</sequence>
<dbReference type="Gene3D" id="3.40.50.2300">
    <property type="match status" value="1"/>
</dbReference>
<evidence type="ECO:0000313" key="4">
    <source>
        <dbReference type="EMBL" id="TCJ16136.1"/>
    </source>
</evidence>
<dbReference type="OrthoDB" id="3784905at2"/>
<keyword evidence="5" id="KW-1185">Reference proteome</keyword>
<evidence type="ECO:0000259" key="3">
    <source>
        <dbReference type="PROSITE" id="PS50110"/>
    </source>
</evidence>
<dbReference type="EMBL" id="SKBU01000018">
    <property type="protein sequence ID" value="TCJ16136.1"/>
    <property type="molecule type" value="Genomic_DNA"/>
</dbReference>
<evidence type="ECO:0000256" key="1">
    <source>
        <dbReference type="ARBA" id="ARBA00022553"/>
    </source>
</evidence>
<feature type="domain" description="Response regulatory" evidence="3">
    <location>
        <begin position="24"/>
        <end position="141"/>
    </location>
</feature>
<reference evidence="4 5" key="1">
    <citation type="submission" date="2019-03" db="EMBL/GenBank/DDBJ databases">
        <title>Whole genome sequence of a novel Rubrobacter taiwanensis strain, isolated from Yellowstone National Park.</title>
        <authorList>
            <person name="Freed S."/>
            <person name="Ramaley R.F."/>
            <person name="Kyndt J.A."/>
        </authorList>
    </citation>
    <scope>NUCLEOTIDE SEQUENCE [LARGE SCALE GENOMIC DNA]</scope>
    <source>
        <strain evidence="4 5">Yellowstone</strain>
    </source>
</reference>
<organism evidence="4 5">
    <name type="scientific">Rubrobacter taiwanensis</name>
    <dbReference type="NCBI Taxonomy" id="185139"/>
    <lineage>
        <taxon>Bacteria</taxon>
        <taxon>Bacillati</taxon>
        <taxon>Actinomycetota</taxon>
        <taxon>Rubrobacteria</taxon>
        <taxon>Rubrobacterales</taxon>
        <taxon>Rubrobacteraceae</taxon>
        <taxon>Rubrobacter</taxon>
    </lineage>
</organism>
<dbReference type="PANTHER" id="PTHR44591:SF3">
    <property type="entry name" value="RESPONSE REGULATORY DOMAIN-CONTAINING PROTEIN"/>
    <property type="match status" value="1"/>
</dbReference>
<gene>
    <name evidence="4" type="ORF">E0L93_10690</name>
</gene>
<dbReference type="InterPro" id="IPR011006">
    <property type="entry name" value="CheY-like_superfamily"/>
</dbReference>
<dbReference type="InterPro" id="IPR050595">
    <property type="entry name" value="Bact_response_regulator"/>
</dbReference>
<accession>A0A4R1BG01</accession>
<keyword evidence="1 2" id="KW-0597">Phosphoprotein</keyword>
<name>A0A4R1BG01_9ACTN</name>
<dbReference type="Pfam" id="PF00072">
    <property type="entry name" value="Response_reg"/>
    <property type="match status" value="1"/>
</dbReference>
<dbReference type="PANTHER" id="PTHR44591">
    <property type="entry name" value="STRESS RESPONSE REGULATOR PROTEIN 1"/>
    <property type="match status" value="1"/>
</dbReference>
<evidence type="ECO:0000313" key="5">
    <source>
        <dbReference type="Proteomes" id="UP000295244"/>
    </source>
</evidence>
<dbReference type="Proteomes" id="UP000295244">
    <property type="component" value="Unassembled WGS sequence"/>
</dbReference>
<dbReference type="SMART" id="SM00448">
    <property type="entry name" value="REC"/>
    <property type="match status" value="1"/>
</dbReference>
<feature type="modified residue" description="4-aspartylphosphate" evidence="2">
    <location>
        <position position="73"/>
    </location>
</feature>
<dbReference type="GO" id="GO:0000160">
    <property type="term" value="P:phosphorelay signal transduction system"/>
    <property type="evidence" value="ECO:0007669"/>
    <property type="project" value="InterPro"/>
</dbReference>
<evidence type="ECO:0000256" key="2">
    <source>
        <dbReference type="PROSITE-ProRule" id="PRU00169"/>
    </source>
</evidence>